<evidence type="ECO:0000313" key="1">
    <source>
        <dbReference type="EMBL" id="MYL97927.1"/>
    </source>
</evidence>
<reference evidence="1 2" key="1">
    <citation type="submission" date="2019-12" db="EMBL/GenBank/DDBJ databases">
        <authorList>
            <person name="Feng G."/>
            <person name="Zhu H."/>
        </authorList>
    </citation>
    <scope>NUCLEOTIDE SEQUENCE [LARGE SCALE GENOMIC DNA]</scope>
    <source>
        <strain evidence="1 2">FGD1</strain>
    </source>
</reference>
<evidence type="ECO:0000313" key="2">
    <source>
        <dbReference type="Proteomes" id="UP000465810"/>
    </source>
</evidence>
<dbReference type="Proteomes" id="UP000465810">
    <property type="component" value="Unassembled WGS sequence"/>
</dbReference>
<comment type="caution">
    <text evidence="1">The sequence shown here is derived from an EMBL/GenBank/DDBJ whole genome shotgun (WGS) entry which is preliminary data.</text>
</comment>
<sequence>MATASQAAGIDALHAMAMVDKFSRRIAARPYPAPAGRDTTLREAQCQHGCDPCFMECAVAPARLAWWEAQLARSCGSASIGRA</sequence>
<dbReference type="EMBL" id="WVTD01000005">
    <property type="protein sequence ID" value="MYL97927.1"/>
    <property type="molecule type" value="Genomic_DNA"/>
</dbReference>
<gene>
    <name evidence="1" type="ORF">GR702_09100</name>
</gene>
<keyword evidence="2" id="KW-1185">Reference proteome</keyword>
<name>A0A7X4K7E0_9SPHN</name>
<accession>A0A7X4K7E0</accession>
<proteinExistence type="predicted"/>
<dbReference type="AlphaFoldDB" id="A0A7X4K7E0"/>
<organism evidence="1 2">
    <name type="scientific">Novosphingobium silvae</name>
    <dbReference type="NCBI Taxonomy" id="2692619"/>
    <lineage>
        <taxon>Bacteria</taxon>
        <taxon>Pseudomonadati</taxon>
        <taxon>Pseudomonadota</taxon>
        <taxon>Alphaproteobacteria</taxon>
        <taxon>Sphingomonadales</taxon>
        <taxon>Sphingomonadaceae</taxon>
        <taxon>Novosphingobium</taxon>
    </lineage>
</organism>
<dbReference type="RefSeq" id="WP_160985571.1">
    <property type="nucleotide sequence ID" value="NZ_WVTD01000005.1"/>
</dbReference>
<protein>
    <submittedName>
        <fullName evidence="1">Uncharacterized protein</fullName>
    </submittedName>
</protein>